<feature type="region of interest" description="Disordered" evidence="1">
    <location>
        <begin position="145"/>
        <end position="169"/>
    </location>
</feature>
<dbReference type="PROSITE" id="PS50006">
    <property type="entry name" value="FHA_DOMAIN"/>
    <property type="match status" value="1"/>
</dbReference>
<accession>A0ABU0I8M6</accession>
<feature type="compositionally biased region" description="Basic and acidic residues" evidence="1">
    <location>
        <begin position="248"/>
        <end position="257"/>
    </location>
</feature>
<organism evidence="3 4">
    <name type="scientific">Rhizobium paknamense</name>
    <dbReference type="NCBI Taxonomy" id="1206817"/>
    <lineage>
        <taxon>Bacteria</taxon>
        <taxon>Pseudomonadati</taxon>
        <taxon>Pseudomonadota</taxon>
        <taxon>Alphaproteobacteria</taxon>
        <taxon>Hyphomicrobiales</taxon>
        <taxon>Rhizobiaceae</taxon>
        <taxon>Rhizobium/Agrobacterium group</taxon>
        <taxon>Rhizobium</taxon>
    </lineage>
</organism>
<gene>
    <name evidence="3" type="ORF">QO005_000915</name>
</gene>
<sequence length="411" mass="45359">MRLELKAEGNSRQIWVLEHGKRSIGRSRECDWQIEDAERRVSKLHCTISRDAKGFILTDQSANGTLVNGKLLLEGDSLRLDDGATIDIRGHRFRVRVSGEADRPAADPDPGLALSDENLTISAILSDIAPGGRVAKGILGERGGDEPWLADETKPKGKSLSRHVDIGWSGPPEIKGGSVVLPEDWFKEDLAPTKGDDETEAREEPRLSFQEVVSEAHVFEHRDARRTAVTVQPLRRRDGADEHDFDAVFADGPREEPPEPPPAATSRFPERLAEQVSEMEELLADCFGLLDLPSPANAGVRGHGEAALLSRLASLTEAQRSFNAMLEQALREATQRLDPRLLEARVDAAENRLSLIGRRNYWTAYKKEFEAEERLLSFRDFLRRAATGEEPSPAPVDGATPSIGGIHSHET</sequence>
<evidence type="ECO:0000259" key="2">
    <source>
        <dbReference type="PROSITE" id="PS50006"/>
    </source>
</evidence>
<dbReference type="SMART" id="SM00240">
    <property type="entry name" value="FHA"/>
    <property type="match status" value="1"/>
</dbReference>
<evidence type="ECO:0000256" key="1">
    <source>
        <dbReference type="SAM" id="MobiDB-lite"/>
    </source>
</evidence>
<proteinExistence type="predicted"/>
<dbReference type="EMBL" id="JAUSWH010000002">
    <property type="protein sequence ID" value="MDQ0454588.1"/>
    <property type="molecule type" value="Genomic_DNA"/>
</dbReference>
<feature type="domain" description="FHA" evidence="2">
    <location>
        <begin position="22"/>
        <end position="72"/>
    </location>
</feature>
<dbReference type="InterPro" id="IPR000253">
    <property type="entry name" value="FHA_dom"/>
</dbReference>
<dbReference type="Gene3D" id="2.60.200.20">
    <property type="match status" value="1"/>
</dbReference>
<dbReference type="Pfam" id="PF00498">
    <property type="entry name" value="FHA"/>
    <property type="match status" value="1"/>
</dbReference>
<dbReference type="RefSeq" id="WP_307156793.1">
    <property type="nucleotide sequence ID" value="NZ_JAUSWH010000002.1"/>
</dbReference>
<feature type="region of interest" description="Disordered" evidence="1">
    <location>
        <begin position="248"/>
        <end position="268"/>
    </location>
</feature>
<protein>
    <submittedName>
        <fullName evidence="3">Type VI secretion system protein ImpI</fullName>
    </submittedName>
</protein>
<evidence type="ECO:0000313" key="4">
    <source>
        <dbReference type="Proteomes" id="UP001235269"/>
    </source>
</evidence>
<feature type="region of interest" description="Disordered" evidence="1">
    <location>
        <begin position="387"/>
        <end position="411"/>
    </location>
</feature>
<comment type="caution">
    <text evidence="3">The sequence shown here is derived from an EMBL/GenBank/DDBJ whole genome shotgun (WGS) entry which is preliminary data.</text>
</comment>
<dbReference type="Proteomes" id="UP001235269">
    <property type="component" value="Unassembled WGS sequence"/>
</dbReference>
<reference evidence="3 4" key="1">
    <citation type="submission" date="2023-07" db="EMBL/GenBank/DDBJ databases">
        <title>Genomic Encyclopedia of Type Strains, Phase IV (KMG-IV): sequencing the most valuable type-strain genomes for metagenomic binning, comparative biology and taxonomic classification.</title>
        <authorList>
            <person name="Goeker M."/>
        </authorList>
    </citation>
    <scope>NUCLEOTIDE SEQUENCE [LARGE SCALE GENOMIC DNA]</scope>
    <source>
        <strain evidence="3 4">DSM 100301</strain>
    </source>
</reference>
<dbReference type="InterPro" id="IPR008984">
    <property type="entry name" value="SMAD_FHA_dom_sf"/>
</dbReference>
<dbReference type="CDD" id="cd00060">
    <property type="entry name" value="FHA"/>
    <property type="match status" value="1"/>
</dbReference>
<name>A0ABU0I8M6_9HYPH</name>
<evidence type="ECO:0000313" key="3">
    <source>
        <dbReference type="EMBL" id="MDQ0454588.1"/>
    </source>
</evidence>
<keyword evidence="4" id="KW-1185">Reference proteome</keyword>
<dbReference type="SUPFAM" id="SSF49879">
    <property type="entry name" value="SMAD/FHA domain"/>
    <property type="match status" value="1"/>
</dbReference>